<organism evidence="9 10">
    <name type="scientific">Saccharothrix syringae</name>
    <name type="common">Nocardiopsis syringae</name>
    <dbReference type="NCBI Taxonomy" id="103733"/>
    <lineage>
        <taxon>Bacteria</taxon>
        <taxon>Bacillati</taxon>
        <taxon>Actinomycetota</taxon>
        <taxon>Actinomycetes</taxon>
        <taxon>Pseudonocardiales</taxon>
        <taxon>Pseudonocardiaceae</taxon>
        <taxon>Saccharothrix</taxon>
    </lineage>
</organism>
<name>A0A5Q0GYV7_SACSY</name>
<feature type="transmembrane region" description="Helical" evidence="7">
    <location>
        <begin position="371"/>
        <end position="394"/>
    </location>
</feature>
<evidence type="ECO:0000256" key="2">
    <source>
        <dbReference type="ARBA" id="ARBA00022448"/>
    </source>
</evidence>
<dbReference type="SUPFAM" id="SSF103473">
    <property type="entry name" value="MFS general substrate transporter"/>
    <property type="match status" value="1"/>
</dbReference>
<feature type="transmembrane region" description="Helical" evidence="7">
    <location>
        <begin position="209"/>
        <end position="229"/>
    </location>
</feature>
<evidence type="ECO:0000259" key="8">
    <source>
        <dbReference type="PROSITE" id="PS50850"/>
    </source>
</evidence>
<feature type="transmembrane region" description="Helical" evidence="7">
    <location>
        <begin position="338"/>
        <end position="359"/>
    </location>
</feature>
<accession>A0A5Q0GYV7</accession>
<dbReference type="CDD" id="cd17321">
    <property type="entry name" value="MFS_MMR_MDR_like"/>
    <property type="match status" value="1"/>
</dbReference>
<dbReference type="GO" id="GO:0005886">
    <property type="term" value="C:plasma membrane"/>
    <property type="evidence" value="ECO:0007669"/>
    <property type="project" value="UniProtKB-SubCell"/>
</dbReference>
<feature type="transmembrane region" description="Helical" evidence="7">
    <location>
        <begin position="442"/>
        <end position="463"/>
    </location>
</feature>
<feature type="transmembrane region" description="Helical" evidence="7">
    <location>
        <begin position="119"/>
        <end position="139"/>
    </location>
</feature>
<keyword evidence="6 7" id="KW-0472">Membrane</keyword>
<feature type="domain" description="Major facilitator superfamily (MFS) profile" evidence="8">
    <location>
        <begin position="23"/>
        <end position="465"/>
    </location>
</feature>
<keyword evidence="2" id="KW-0813">Transport</keyword>
<dbReference type="Pfam" id="PF07690">
    <property type="entry name" value="MFS_1"/>
    <property type="match status" value="1"/>
</dbReference>
<dbReference type="RefSeq" id="WP_033434362.1">
    <property type="nucleotide sequence ID" value="NZ_CP034550.1"/>
</dbReference>
<evidence type="ECO:0000256" key="5">
    <source>
        <dbReference type="ARBA" id="ARBA00022989"/>
    </source>
</evidence>
<evidence type="ECO:0000256" key="6">
    <source>
        <dbReference type="ARBA" id="ARBA00023136"/>
    </source>
</evidence>
<feature type="transmembrane region" description="Helical" evidence="7">
    <location>
        <begin position="12"/>
        <end position="36"/>
    </location>
</feature>
<feature type="transmembrane region" description="Helical" evidence="7">
    <location>
        <begin position="278"/>
        <end position="298"/>
    </location>
</feature>
<dbReference type="KEGG" id="ssyi:EKG83_18685"/>
<evidence type="ECO:0000256" key="4">
    <source>
        <dbReference type="ARBA" id="ARBA00022692"/>
    </source>
</evidence>
<reference evidence="10" key="1">
    <citation type="journal article" date="2021" name="Curr. Microbiol.">
        <title>Complete genome of nocamycin-producing strain Saccharothrix syringae NRRL B-16468 reveals the biosynthetic potential for secondary metabolites.</title>
        <authorList>
            <person name="Mo X."/>
            <person name="Yang S."/>
        </authorList>
    </citation>
    <scope>NUCLEOTIDE SEQUENCE [LARGE SCALE GENOMIC DNA]</scope>
    <source>
        <strain evidence="10">ATCC 51364 / DSM 43886 / JCM 6844 / KCTC 9398 / NBRC 14523 / NRRL B-16468 / INA 2240</strain>
    </source>
</reference>
<dbReference type="Gene3D" id="1.20.1250.20">
    <property type="entry name" value="MFS general substrate transporter like domains"/>
    <property type="match status" value="2"/>
</dbReference>
<sequence>MTTKAHADSGGARVASASPWGLALAAIVGAEFLLQLDGTIINVALPSLRADLGVDVAAASWVLNAFFVAFGGLLLLAGRLGDVLGHRRVFLAGIGLVTIASLVAGLAPSFEVLVVGRVLQGAGAAIAGPTGLALLAILFQGERQAKAFGLYSTVTGLGAASGMILGGLLTSAGDWRWTLLINVPIGLLIIALALRAVGTRDEGTRARSLGAPSAVLVTAALTAGVFGLVRAAEHGWGNTWALVPLVAAVVLIAVLVVVDARAAEPLLPRRVFANRARIGGFLNLLLLAMVLTGFLFYVSQYLGVALGYDALRTGLAILPFGLALLVTTQFLTRFVAKLALPVRALIGLVLVAAAFGWLSLLDGGSSYATDVLPPVVVLGIGVGLAIIPFNMIVLSTSDPADTGVTAGILQSSLTVGGSIGLAVLLLPFTSGGGQIAETISGVFRWSTGIALLGLLVSLVFWFGPGARKAA</sequence>
<comment type="subcellular location">
    <subcellularLocation>
        <location evidence="1">Cell membrane</location>
        <topology evidence="1">Multi-pass membrane protein</topology>
    </subcellularLocation>
</comment>
<protein>
    <submittedName>
        <fullName evidence="9">MFS transporter</fullName>
    </submittedName>
</protein>
<dbReference type="PANTHER" id="PTHR42718:SF46">
    <property type="entry name" value="BLR6921 PROTEIN"/>
    <property type="match status" value="1"/>
</dbReference>
<keyword evidence="10" id="KW-1185">Reference proteome</keyword>
<dbReference type="PANTHER" id="PTHR42718">
    <property type="entry name" value="MAJOR FACILITATOR SUPERFAMILY MULTIDRUG TRANSPORTER MFSC"/>
    <property type="match status" value="1"/>
</dbReference>
<keyword evidence="3" id="KW-1003">Cell membrane</keyword>
<evidence type="ECO:0000256" key="7">
    <source>
        <dbReference type="SAM" id="Phobius"/>
    </source>
</evidence>
<dbReference type="PRINTS" id="PR01036">
    <property type="entry name" value="TCRTETB"/>
</dbReference>
<evidence type="ECO:0000313" key="10">
    <source>
        <dbReference type="Proteomes" id="UP000325787"/>
    </source>
</evidence>
<dbReference type="Proteomes" id="UP000325787">
    <property type="component" value="Chromosome"/>
</dbReference>
<gene>
    <name evidence="9" type="ORF">EKG83_18685</name>
</gene>
<evidence type="ECO:0000256" key="1">
    <source>
        <dbReference type="ARBA" id="ARBA00004651"/>
    </source>
</evidence>
<feature type="transmembrane region" description="Helical" evidence="7">
    <location>
        <begin position="148"/>
        <end position="169"/>
    </location>
</feature>
<dbReference type="AlphaFoldDB" id="A0A5Q0GYV7"/>
<proteinExistence type="predicted"/>
<dbReference type="EMBL" id="CP034550">
    <property type="protein sequence ID" value="QFZ19201.1"/>
    <property type="molecule type" value="Genomic_DNA"/>
</dbReference>
<dbReference type="InterPro" id="IPR036259">
    <property type="entry name" value="MFS_trans_sf"/>
</dbReference>
<dbReference type="InterPro" id="IPR011701">
    <property type="entry name" value="MFS"/>
</dbReference>
<keyword evidence="4 7" id="KW-0812">Transmembrane</keyword>
<feature type="transmembrane region" description="Helical" evidence="7">
    <location>
        <begin position="175"/>
        <end position="197"/>
    </location>
</feature>
<keyword evidence="5 7" id="KW-1133">Transmembrane helix</keyword>
<feature type="transmembrane region" description="Helical" evidence="7">
    <location>
        <begin position="56"/>
        <end position="77"/>
    </location>
</feature>
<dbReference type="PROSITE" id="PS50850">
    <property type="entry name" value="MFS"/>
    <property type="match status" value="1"/>
</dbReference>
<feature type="transmembrane region" description="Helical" evidence="7">
    <location>
        <begin position="89"/>
        <end position="107"/>
    </location>
</feature>
<dbReference type="GO" id="GO:0022857">
    <property type="term" value="F:transmembrane transporter activity"/>
    <property type="evidence" value="ECO:0007669"/>
    <property type="project" value="InterPro"/>
</dbReference>
<dbReference type="InterPro" id="IPR020846">
    <property type="entry name" value="MFS_dom"/>
</dbReference>
<feature type="transmembrane region" description="Helical" evidence="7">
    <location>
        <begin position="241"/>
        <end position="258"/>
    </location>
</feature>
<feature type="transmembrane region" description="Helical" evidence="7">
    <location>
        <begin position="406"/>
        <end position="430"/>
    </location>
</feature>
<dbReference type="OrthoDB" id="4325372at2"/>
<evidence type="ECO:0000313" key="9">
    <source>
        <dbReference type="EMBL" id="QFZ19201.1"/>
    </source>
</evidence>
<feature type="transmembrane region" description="Helical" evidence="7">
    <location>
        <begin position="310"/>
        <end position="331"/>
    </location>
</feature>
<evidence type="ECO:0000256" key="3">
    <source>
        <dbReference type="ARBA" id="ARBA00022475"/>
    </source>
</evidence>